<dbReference type="CDD" id="cd16922">
    <property type="entry name" value="HATPase_EvgS-ArcB-TorS-like"/>
    <property type="match status" value="1"/>
</dbReference>
<dbReference type="FunFam" id="1.10.287.130:FF:000002">
    <property type="entry name" value="Two-component osmosensing histidine kinase"/>
    <property type="match status" value="1"/>
</dbReference>
<dbReference type="Gene3D" id="3.30.565.10">
    <property type="entry name" value="Histidine kinase-like ATPase, C-terminal domain"/>
    <property type="match status" value="1"/>
</dbReference>
<feature type="domain" description="Response regulatory" evidence="14">
    <location>
        <begin position="555"/>
        <end position="671"/>
    </location>
</feature>
<keyword evidence="7" id="KW-0067">ATP-binding</keyword>
<dbReference type="PROSITE" id="PS50109">
    <property type="entry name" value="HIS_KIN"/>
    <property type="match status" value="1"/>
</dbReference>
<dbReference type="SUPFAM" id="SSF47384">
    <property type="entry name" value="Homodimeric domain of signal transducing histidine kinase"/>
    <property type="match status" value="1"/>
</dbReference>
<dbReference type="InterPro" id="IPR004358">
    <property type="entry name" value="Sig_transdc_His_kin-like_C"/>
</dbReference>
<evidence type="ECO:0000313" key="16">
    <source>
        <dbReference type="Proteomes" id="UP000192907"/>
    </source>
</evidence>
<dbReference type="InterPro" id="IPR005467">
    <property type="entry name" value="His_kinase_dom"/>
</dbReference>
<evidence type="ECO:0000256" key="3">
    <source>
        <dbReference type="ARBA" id="ARBA00022553"/>
    </source>
</evidence>
<dbReference type="OrthoDB" id="5287801at2"/>
<protein>
    <recommendedName>
        <fullName evidence="10">Sensory/regulatory protein RpfC</fullName>
        <ecNumber evidence="2">2.7.13.3</ecNumber>
    </recommendedName>
</protein>
<comment type="catalytic activity">
    <reaction evidence="1">
        <text>ATP + protein L-histidine = ADP + protein N-phospho-L-histidine.</text>
        <dbReference type="EC" id="2.7.13.3"/>
    </reaction>
</comment>
<dbReference type="InterPro" id="IPR036890">
    <property type="entry name" value="HATPase_C_sf"/>
</dbReference>
<dbReference type="InterPro" id="IPR011006">
    <property type="entry name" value="CheY-like_superfamily"/>
</dbReference>
<evidence type="ECO:0000259" key="14">
    <source>
        <dbReference type="PROSITE" id="PS50110"/>
    </source>
</evidence>
<evidence type="ECO:0000256" key="9">
    <source>
        <dbReference type="ARBA" id="ARBA00064003"/>
    </source>
</evidence>
<feature type="transmembrane region" description="Helical" evidence="12">
    <location>
        <begin position="6"/>
        <end position="29"/>
    </location>
</feature>
<keyword evidence="12" id="KW-0812">Transmembrane</keyword>
<evidence type="ECO:0000256" key="1">
    <source>
        <dbReference type="ARBA" id="ARBA00000085"/>
    </source>
</evidence>
<keyword evidence="12" id="KW-0472">Membrane</keyword>
<keyword evidence="12" id="KW-1133">Transmembrane helix</keyword>
<dbReference type="SUPFAM" id="SSF55874">
    <property type="entry name" value="ATPase domain of HSP90 chaperone/DNA topoisomerase II/histidine kinase"/>
    <property type="match status" value="1"/>
</dbReference>
<dbReference type="Proteomes" id="UP000192907">
    <property type="component" value="Unassembled WGS sequence"/>
</dbReference>
<dbReference type="InterPro" id="IPR003594">
    <property type="entry name" value="HATPase_dom"/>
</dbReference>
<dbReference type="Pfam" id="PF02518">
    <property type="entry name" value="HATPase_c"/>
    <property type="match status" value="1"/>
</dbReference>
<accession>A0A1Y6CTQ4</accession>
<evidence type="ECO:0000256" key="2">
    <source>
        <dbReference type="ARBA" id="ARBA00012438"/>
    </source>
</evidence>
<dbReference type="RefSeq" id="WP_132324532.1">
    <property type="nucleotide sequence ID" value="NZ_FWZT01000028.1"/>
</dbReference>
<dbReference type="CDD" id="cd17546">
    <property type="entry name" value="REC_hyHK_CKI1_RcsC-like"/>
    <property type="match status" value="1"/>
</dbReference>
<organism evidence="15 16">
    <name type="scientific">Pseudobacteriovorax antillogorgiicola</name>
    <dbReference type="NCBI Taxonomy" id="1513793"/>
    <lineage>
        <taxon>Bacteria</taxon>
        <taxon>Pseudomonadati</taxon>
        <taxon>Bdellovibrionota</taxon>
        <taxon>Oligoflexia</taxon>
        <taxon>Oligoflexales</taxon>
        <taxon>Pseudobacteriovoracaceae</taxon>
        <taxon>Pseudobacteriovorax</taxon>
    </lineage>
</organism>
<evidence type="ECO:0000256" key="6">
    <source>
        <dbReference type="ARBA" id="ARBA00022777"/>
    </source>
</evidence>
<dbReference type="SUPFAM" id="SSF52172">
    <property type="entry name" value="CheY-like"/>
    <property type="match status" value="1"/>
</dbReference>
<dbReference type="FunFam" id="3.30.565.10:FF:000010">
    <property type="entry name" value="Sensor histidine kinase RcsC"/>
    <property type="match status" value="1"/>
</dbReference>
<dbReference type="Gene3D" id="3.40.50.2300">
    <property type="match status" value="1"/>
</dbReference>
<dbReference type="GO" id="GO:0000155">
    <property type="term" value="F:phosphorelay sensor kinase activity"/>
    <property type="evidence" value="ECO:0007669"/>
    <property type="project" value="InterPro"/>
</dbReference>
<dbReference type="CDD" id="cd00082">
    <property type="entry name" value="HisKA"/>
    <property type="match status" value="1"/>
</dbReference>
<name>A0A1Y6CTQ4_9BACT</name>
<evidence type="ECO:0000256" key="12">
    <source>
        <dbReference type="SAM" id="Phobius"/>
    </source>
</evidence>
<evidence type="ECO:0000256" key="7">
    <source>
        <dbReference type="ARBA" id="ARBA00022840"/>
    </source>
</evidence>
<evidence type="ECO:0000313" key="15">
    <source>
        <dbReference type="EMBL" id="SMF73800.1"/>
    </source>
</evidence>
<keyword evidence="3 11" id="KW-0597">Phosphoprotein</keyword>
<dbReference type="SMART" id="SM00448">
    <property type="entry name" value="REC"/>
    <property type="match status" value="1"/>
</dbReference>
<dbReference type="Pfam" id="PF00072">
    <property type="entry name" value="Response_reg"/>
    <property type="match status" value="1"/>
</dbReference>
<dbReference type="PANTHER" id="PTHR45339:SF1">
    <property type="entry name" value="HYBRID SIGNAL TRANSDUCTION HISTIDINE KINASE J"/>
    <property type="match status" value="1"/>
</dbReference>
<keyword evidence="6 15" id="KW-0418">Kinase</keyword>
<evidence type="ECO:0000259" key="13">
    <source>
        <dbReference type="PROSITE" id="PS50109"/>
    </source>
</evidence>
<feature type="domain" description="Histidine kinase" evidence="13">
    <location>
        <begin position="307"/>
        <end position="528"/>
    </location>
</feature>
<proteinExistence type="predicted"/>
<comment type="subunit">
    <text evidence="9">At low DSF concentrations, interacts with RpfF.</text>
</comment>
<evidence type="ECO:0000256" key="5">
    <source>
        <dbReference type="ARBA" id="ARBA00022741"/>
    </source>
</evidence>
<dbReference type="InterPro" id="IPR003661">
    <property type="entry name" value="HisK_dim/P_dom"/>
</dbReference>
<dbReference type="SMART" id="SM00388">
    <property type="entry name" value="HisKA"/>
    <property type="match status" value="1"/>
</dbReference>
<gene>
    <name evidence="15" type="ORF">SAMN06296036_1283</name>
</gene>
<evidence type="ECO:0000256" key="11">
    <source>
        <dbReference type="PROSITE-ProRule" id="PRU00169"/>
    </source>
</evidence>
<dbReference type="PROSITE" id="PS50110">
    <property type="entry name" value="RESPONSE_REGULATORY"/>
    <property type="match status" value="1"/>
</dbReference>
<keyword evidence="8" id="KW-0902">Two-component regulatory system</keyword>
<dbReference type="InterPro" id="IPR001789">
    <property type="entry name" value="Sig_transdc_resp-reg_receiver"/>
</dbReference>
<evidence type="ECO:0000256" key="4">
    <source>
        <dbReference type="ARBA" id="ARBA00022679"/>
    </source>
</evidence>
<keyword evidence="5" id="KW-0547">Nucleotide-binding</keyword>
<dbReference type="PRINTS" id="PR00344">
    <property type="entry name" value="BCTRLSENSOR"/>
</dbReference>
<dbReference type="PROSITE" id="PS51257">
    <property type="entry name" value="PROKAR_LIPOPROTEIN"/>
    <property type="match status" value="1"/>
</dbReference>
<dbReference type="EC" id="2.7.13.3" evidence="2"/>
<feature type="transmembrane region" description="Helical" evidence="12">
    <location>
        <begin position="258"/>
        <end position="282"/>
    </location>
</feature>
<dbReference type="Gene3D" id="1.10.287.130">
    <property type="match status" value="1"/>
</dbReference>
<keyword evidence="4" id="KW-0808">Transferase</keyword>
<dbReference type="EMBL" id="FWZT01000028">
    <property type="protein sequence ID" value="SMF73800.1"/>
    <property type="molecule type" value="Genomic_DNA"/>
</dbReference>
<dbReference type="Pfam" id="PF00512">
    <property type="entry name" value="HisKA"/>
    <property type="match status" value="1"/>
</dbReference>
<dbReference type="GO" id="GO:0005524">
    <property type="term" value="F:ATP binding"/>
    <property type="evidence" value="ECO:0007669"/>
    <property type="project" value="UniProtKB-KW"/>
</dbReference>
<sequence length="687" mass="77166">MKKLTYKFIIYIFGSIFALGSCFLGLFLFNLSTSLDLVFQQQGRSEIQTFRESLKTFLRSVERSHREKAAHTEIINAVVQESVHKAYLKDLLEQFTIIDDLSQSRIYDFEGKLILETIHPDLNLQPDQWQAIETKLEPIINGKLDHVLTHIQRSDQNHVLAILHPIKYQNSIEGVLVTIGKPKFDDVFKGFLRQDLRKIEVLDSQHQLVQSFKKPEAKDESFDIEFTEAIKEHGLILKLSLNTSLASSALVRLFSQNLLILIFIVIIAAFLISRTGFSLIVAPHIELNREKERAENAEKVKSEFLANMSHEIRTPLNGILGMVESLQDTPLQASQQRMLKLISVSGEALLTIINDILDLSKIESGKLQLEARPFPFKELIESCKHLLELKAQEGQNTITLSIAPEVPDFIVGDEVRMRQVIFNLLSNAIKFTENGEILVTCKVYEKADASKNLSVSVKDTGIGISEANQAKLFEAFTQADTSTTRKFGGTGLGLSICYKLVKLMGGQIFLQSDLGKGSEFTFLIPLKEAQAPIQDQIPSEKLARNSNQVLPPDLKILVVEDNKINQELAVSIFDRLGYKIHLAENGIEAVEKVSQQSFDVVFMDMQMPKLDGVEATKQIVAALGETRPPIIALTANAFEQDRRRAIEAGMVGFITKPFKKKMIIQAILDHVRPADNHVEATPLRSNQ</sequence>
<dbReference type="SMART" id="SM00387">
    <property type="entry name" value="HATPase_c"/>
    <property type="match status" value="1"/>
</dbReference>
<dbReference type="PANTHER" id="PTHR45339">
    <property type="entry name" value="HYBRID SIGNAL TRANSDUCTION HISTIDINE KINASE J"/>
    <property type="match status" value="1"/>
</dbReference>
<evidence type="ECO:0000256" key="8">
    <source>
        <dbReference type="ARBA" id="ARBA00023012"/>
    </source>
</evidence>
<evidence type="ECO:0000256" key="10">
    <source>
        <dbReference type="ARBA" id="ARBA00068150"/>
    </source>
</evidence>
<reference evidence="16" key="1">
    <citation type="submission" date="2017-04" db="EMBL/GenBank/DDBJ databases">
        <authorList>
            <person name="Varghese N."/>
            <person name="Submissions S."/>
        </authorList>
    </citation>
    <scope>NUCLEOTIDE SEQUENCE [LARGE SCALE GENOMIC DNA]</scope>
    <source>
        <strain evidence="16">RKEM611</strain>
    </source>
</reference>
<dbReference type="AlphaFoldDB" id="A0A1Y6CTQ4"/>
<dbReference type="InterPro" id="IPR036097">
    <property type="entry name" value="HisK_dim/P_sf"/>
</dbReference>
<feature type="modified residue" description="4-aspartylphosphate" evidence="11">
    <location>
        <position position="604"/>
    </location>
</feature>
<dbReference type="STRING" id="1513793.SAMN06296036_1283"/>
<keyword evidence="16" id="KW-1185">Reference proteome</keyword>